<dbReference type="InterPro" id="IPR028098">
    <property type="entry name" value="Glyco_trans_4-like_N"/>
</dbReference>
<sequence>MASSEGKETGGLNVYVLETAKQLGKLGYKVDMFTRSQDRLKPYLIEVTPNVRLMHLVAGPEKPIPKKNLLPYVDSFTKAFLNFSRKENRTYELLHCHYYLSGLAGLKIKQAYQIPLLMTFHTLALMKNLVGRSEDETEESARLKAERKLVKKSDRIIASSYKDKTYLKYLYDASAEKISVVSPGFDVQLFSPIPKSKAKMEIGSDSLKKLILSVGRIEPLKGFDVLLYAIKILLVKNPKLQKHISLWIVGGDTSEPVSLWSGELKHLEKLRRDLGIKASVKFVGHKAQEMLPYYYSAAELVVMPSHYESFGIVALEAMACGTPVIISNVAGASDLVRTVHGGMLTSVNNPVLLATQIEYILSDRLASQKRQQKIKNKIKNYTWEKSAIQLDRVYRSVLK</sequence>
<dbReference type="STRING" id="1802505.A3D01_06155"/>
<keyword evidence="2" id="KW-0808">Transferase</keyword>
<name>A0A1F7Z4N8_9BACT</name>
<reference evidence="5 6" key="1">
    <citation type="journal article" date="2016" name="Nat. Commun.">
        <title>Thousands of microbial genomes shed light on interconnected biogeochemical processes in an aquifer system.</title>
        <authorList>
            <person name="Anantharaman K."/>
            <person name="Brown C.T."/>
            <person name="Hug L.A."/>
            <person name="Sharon I."/>
            <person name="Castelle C.J."/>
            <person name="Probst A.J."/>
            <person name="Thomas B.C."/>
            <person name="Singh A."/>
            <person name="Wilkins M.J."/>
            <person name="Karaoz U."/>
            <person name="Brodie E.L."/>
            <person name="Williams K.H."/>
            <person name="Hubbard S.S."/>
            <person name="Banfield J.F."/>
        </authorList>
    </citation>
    <scope>NUCLEOTIDE SEQUENCE [LARGE SCALE GENOMIC DNA]</scope>
</reference>
<evidence type="ECO:0000313" key="6">
    <source>
        <dbReference type="Proteomes" id="UP000177169"/>
    </source>
</evidence>
<dbReference type="PANTHER" id="PTHR12526:SF510">
    <property type="entry name" value="D-INOSITOL 3-PHOSPHATE GLYCOSYLTRANSFERASE"/>
    <property type="match status" value="1"/>
</dbReference>
<keyword evidence="1" id="KW-0328">Glycosyltransferase</keyword>
<dbReference type="Pfam" id="PF00534">
    <property type="entry name" value="Glycos_transf_1"/>
    <property type="match status" value="1"/>
</dbReference>
<organism evidence="5 6">
    <name type="scientific">Candidatus Woesebacteria bacterium RIFCSPHIGHO2_02_FULL_39_13</name>
    <dbReference type="NCBI Taxonomy" id="1802505"/>
    <lineage>
        <taxon>Bacteria</taxon>
        <taxon>Candidatus Woeseibacteriota</taxon>
    </lineage>
</organism>
<dbReference type="GO" id="GO:0016757">
    <property type="term" value="F:glycosyltransferase activity"/>
    <property type="evidence" value="ECO:0007669"/>
    <property type="project" value="UniProtKB-KW"/>
</dbReference>
<evidence type="ECO:0000259" key="3">
    <source>
        <dbReference type="Pfam" id="PF00534"/>
    </source>
</evidence>
<dbReference type="Gene3D" id="3.40.50.2000">
    <property type="entry name" value="Glycogen Phosphorylase B"/>
    <property type="match status" value="2"/>
</dbReference>
<evidence type="ECO:0000259" key="4">
    <source>
        <dbReference type="Pfam" id="PF13439"/>
    </source>
</evidence>
<dbReference type="PANTHER" id="PTHR12526">
    <property type="entry name" value="GLYCOSYLTRANSFERASE"/>
    <property type="match status" value="1"/>
</dbReference>
<dbReference type="Pfam" id="PF13439">
    <property type="entry name" value="Glyco_transf_4"/>
    <property type="match status" value="1"/>
</dbReference>
<dbReference type="SUPFAM" id="SSF53756">
    <property type="entry name" value="UDP-Glycosyltransferase/glycogen phosphorylase"/>
    <property type="match status" value="1"/>
</dbReference>
<gene>
    <name evidence="5" type="ORF">A3D01_06155</name>
</gene>
<accession>A0A1F7Z4N8</accession>
<dbReference type="EMBL" id="MGGR01000015">
    <property type="protein sequence ID" value="OGM33705.1"/>
    <property type="molecule type" value="Genomic_DNA"/>
</dbReference>
<dbReference type="Proteomes" id="UP000177169">
    <property type="component" value="Unassembled WGS sequence"/>
</dbReference>
<evidence type="ECO:0000256" key="2">
    <source>
        <dbReference type="ARBA" id="ARBA00022679"/>
    </source>
</evidence>
<evidence type="ECO:0000256" key="1">
    <source>
        <dbReference type="ARBA" id="ARBA00022676"/>
    </source>
</evidence>
<evidence type="ECO:0008006" key="7">
    <source>
        <dbReference type="Google" id="ProtNLM"/>
    </source>
</evidence>
<evidence type="ECO:0000313" key="5">
    <source>
        <dbReference type="EMBL" id="OGM33705.1"/>
    </source>
</evidence>
<feature type="domain" description="Glycosyl transferase family 1" evidence="3">
    <location>
        <begin position="201"/>
        <end position="377"/>
    </location>
</feature>
<feature type="domain" description="Glycosyltransferase subfamily 4-like N-terminal" evidence="4">
    <location>
        <begin position="10"/>
        <end position="188"/>
    </location>
</feature>
<protein>
    <recommendedName>
        <fullName evidence="7">Glycosyl transferase family 1</fullName>
    </recommendedName>
</protein>
<proteinExistence type="predicted"/>
<comment type="caution">
    <text evidence="5">The sequence shown here is derived from an EMBL/GenBank/DDBJ whole genome shotgun (WGS) entry which is preliminary data.</text>
</comment>
<dbReference type="InterPro" id="IPR001296">
    <property type="entry name" value="Glyco_trans_1"/>
</dbReference>
<dbReference type="AlphaFoldDB" id="A0A1F7Z4N8"/>